<name>A0A1X9NBS4_9GAMM</name>
<dbReference type="EMBL" id="CP019343">
    <property type="protein sequence ID" value="ARN73892.1"/>
    <property type="molecule type" value="Genomic_DNA"/>
</dbReference>
<sequence>MNVFNNEPALYTKLDLQCSDGSLLRGALLDGYDLLLEKLAGGVMPVFDGIDLLKEESSRQVFIGSLADGNKVFTKMYRENGFLAWMTRMMFSSKAERSHRRVKTLLNCGLQTPSSIGYLNEYNGQTFRSYHFSEYIDGVETLEGALRGGDSEQTLITSWIDSIISQLSSLHGAGYCHGDTKLSNFLCKGVDVYFVDLDGVGKISKKRTPERDIARFIVGLSEINELDINYKKLIADYKALAQSGEQLIIWKIETLVKKFQHNHKIKYGREPAYIELNA</sequence>
<dbReference type="AlphaFoldDB" id="A0A1X9NBS4"/>
<dbReference type="KEGG" id="osg:BST96_07050"/>
<dbReference type="SUPFAM" id="SSF56112">
    <property type="entry name" value="Protein kinase-like (PK-like)"/>
    <property type="match status" value="1"/>
</dbReference>
<proteinExistence type="predicted"/>
<accession>A0A1X9NBS4</accession>
<dbReference type="RefSeq" id="WP_085758018.1">
    <property type="nucleotide sequence ID" value="NZ_CP019343.1"/>
</dbReference>
<dbReference type="Pfam" id="PF06293">
    <property type="entry name" value="Kdo"/>
    <property type="match status" value="1"/>
</dbReference>
<protein>
    <recommendedName>
        <fullName evidence="3">Non-specific serine/threonine protein kinase</fullName>
    </recommendedName>
</protein>
<organism evidence="1 2">
    <name type="scientific">Oceanicoccus sagamiensis</name>
    <dbReference type="NCBI Taxonomy" id="716816"/>
    <lineage>
        <taxon>Bacteria</taxon>
        <taxon>Pseudomonadati</taxon>
        <taxon>Pseudomonadota</taxon>
        <taxon>Gammaproteobacteria</taxon>
        <taxon>Cellvibrionales</taxon>
        <taxon>Spongiibacteraceae</taxon>
        <taxon>Oceanicoccus</taxon>
    </lineage>
</organism>
<dbReference type="Gene3D" id="1.10.510.10">
    <property type="entry name" value="Transferase(Phosphotransferase) domain 1"/>
    <property type="match status" value="1"/>
</dbReference>
<reference evidence="1 2" key="1">
    <citation type="submission" date="2016-11" db="EMBL/GenBank/DDBJ databases">
        <title>Trade-off between light-utilization and light-protection in marine flavobacteria.</title>
        <authorList>
            <person name="Kumagai Y."/>
        </authorList>
    </citation>
    <scope>NUCLEOTIDE SEQUENCE [LARGE SCALE GENOMIC DNA]</scope>
    <source>
        <strain evidence="1 2">NBRC 107125</strain>
    </source>
</reference>
<dbReference type="InterPro" id="IPR011009">
    <property type="entry name" value="Kinase-like_dom_sf"/>
</dbReference>
<keyword evidence="2" id="KW-1185">Reference proteome</keyword>
<dbReference type="STRING" id="716816.BST96_07050"/>
<dbReference type="Proteomes" id="UP000193450">
    <property type="component" value="Chromosome"/>
</dbReference>
<gene>
    <name evidence="1" type="ORF">BST96_07050</name>
</gene>
<evidence type="ECO:0008006" key="3">
    <source>
        <dbReference type="Google" id="ProtNLM"/>
    </source>
</evidence>
<evidence type="ECO:0000313" key="1">
    <source>
        <dbReference type="EMBL" id="ARN73892.1"/>
    </source>
</evidence>
<evidence type="ECO:0000313" key="2">
    <source>
        <dbReference type="Proteomes" id="UP000193450"/>
    </source>
</evidence>